<evidence type="ECO:0000313" key="3">
    <source>
        <dbReference type="Proteomes" id="UP001596547"/>
    </source>
</evidence>
<reference evidence="2 3" key="1">
    <citation type="journal article" date="2019" name="Int. J. Syst. Evol. Microbiol.">
        <title>The Global Catalogue of Microorganisms (GCM) 10K type strain sequencing project: providing services to taxonomists for standard genome sequencing and annotation.</title>
        <authorList>
            <consortium name="The Broad Institute Genomics Platform"/>
            <consortium name="The Broad Institute Genome Sequencing Center for Infectious Disease"/>
            <person name="Wu L."/>
            <person name="Ma J."/>
        </authorList>
    </citation>
    <scope>NUCLEOTIDE SEQUENCE [LARGE SCALE GENOMIC DNA]</scope>
    <source>
        <strain evidence="2 3">PSR21</strain>
    </source>
</reference>
<dbReference type="PANTHER" id="PTHR34293:SF1">
    <property type="entry name" value="HTH-TYPE TRANSCRIPTIONAL REGULATOR TRMBL2"/>
    <property type="match status" value="1"/>
</dbReference>
<proteinExistence type="predicted"/>
<dbReference type="GeneID" id="79315651"/>
<dbReference type="Gene3D" id="1.10.10.10">
    <property type="entry name" value="Winged helix-like DNA-binding domain superfamily/Winged helix DNA-binding domain"/>
    <property type="match status" value="1"/>
</dbReference>
<dbReference type="RefSeq" id="WP_276303088.1">
    <property type="nucleotide sequence ID" value="NZ_CP119992.1"/>
</dbReference>
<dbReference type="SUPFAM" id="SSF46785">
    <property type="entry name" value="Winged helix' DNA-binding domain"/>
    <property type="match status" value="1"/>
</dbReference>
<dbReference type="InterPro" id="IPR036388">
    <property type="entry name" value="WH-like_DNA-bd_sf"/>
</dbReference>
<dbReference type="InterPro" id="IPR036390">
    <property type="entry name" value="WH_DNA-bd_sf"/>
</dbReference>
<dbReference type="AlphaFoldDB" id="A0ABD6ACM2"/>
<comment type="caution">
    <text evidence="2">The sequence shown here is derived from an EMBL/GenBank/DDBJ whole genome shotgun (WGS) entry which is preliminary data.</text>
</comment>
<protein>
    <submittedName>
        <fullName evidence="2">TrmB family transcriptional regulator</fullName>
    </submittedName>
</protein>
<feature type="domain" description="Transcription regulator TrmB N-terminal" evidence="1">
    <location>
        <begin position="14"/>
        <end position="81"/>
    </location>
</feature>
<accession>A0ABD6ACM2</accession>
<evidence type="ECO:0000313" key="2">
    <source>
        <dbReference type="EMBL" id="MFC7317668.1"/>
    </source>
</evidence>
<gene>
    <name evidence="2" type="ORF">ACFQPE_12855</name>
</gene>
<dbReference type="EMBL" id="JBHTBF010000002">
    <property type="protein sequence ID" value="MFC7317668.1"/>
    <property type="molecule type" value="Genomic_DNA"/>
</dbReference>
<keyword evidence="3" id="KW-1185">Reference proteome</keyword>
<dbReference type="Proteomes" id="UP001596547">
    <property type="component" value="Unassembled WGS sequence"/>
</dbReference>
<dbReference type="Pfam" id="PF01978">
    <property type="entry name" value="TrmB"/>
    <property type="match status" value="1"/>
</dbReference>
<dbReference type="InterPro" id="IPR051797">
    <property type="entry name" value="TrmB-like"/>
</dbReference>
<evidence type="ECO:0000259" key="1">
    <source>
        <dbReference type="Pfam" id="PF01978"/>
    </source>
</evidence>
<organism evidence="2 3">
    <name type="scientific">Halomarina halobia</name>
    <dbReference type="NCBI Taxonomy" id="3033386"/>
    <lineage>
        <taxon>Archaea</taxon>
        <taxon>Methanobacteriati</taxon>
        <taxon>Methanobacteriota</taxon>
        <taxon>Stenosarchaea group</taxon>
        <taxon>Halobacteria</taxon>
        <taxon>Halobacteriales</taxon>
        <taxon>Natronomonadaceae</taxon>
        <taxon>Halomarina</taxon>
    </lineage>
</organism>
<name>A0ABD6ACM2_9EURY</name>
<sequence>MANTEHETRAVDSLEELGLREYEARCFVALSQLSEGTAKEISKVAGVPRSRVYDSLDQLRDRGLVDIRESNPRVYRGVPTETAIRTLRNEFSSHIETISDSLTELQVSPRRNDDEFWTVTGEENVAERGRELIDDAEREVVIVVQDDDRVVARSIPWIRVALDRGVTTLVRVPSEEIRNHVEQLVPGAQVFVTSRPALGTDRRAIGRTLLVDDAAALLSSIEDDAARETAVLSTGGLGSRLVSLVHEVSSADRGFTDLSESPLAEPGEGLSND</sequence>
<dbReference type="PANTHER" id="PTHR34293">
    <property type="entry name" value="HTH-TYPE TRANSCRIPTIONAL REGULATOR TRMBL2"/>
    <property type="match status" value="1"/>
</dbReference>
<dbReference type="InterPro" id="IPR002831">
    <property type="entry name" value="Tscrpt_reg_TrmB_N"/>
</dbReference>